<dbReference type="AlphaFoldDB" id="A0A8H9L3Z6"/>
<dbReference type="Proteomes" id="UP000655589">
    <property type="component" value="Unassembled WGS sequence"/>
</dbReference>
<keyword evidence="2" id="KW-1185">Reference proteome</keyword>
<comment type="caution">
    <text evidence="1">The sequence shown here is derived from an EMBL/GenBank/DDBJ whole genome shotgun (WGS) entry which is preliminary data.</text>
</comment>
<protein>
    <submittedName>
        <fullName evidence="1">Uncharacterized protein</fullName>
    </submittedName>
</protein>
<proteinExistence type="predicted"/>
<gene>
    <name evidence="1" type="ORF">GCM10010102_27470</name>
</gene>
<reference evidence="1" key="1">
    <citation type="journal article" date="2014" name="Int. J. Syst. Evol. Microbiol.">
        <title>Complete genome sequence of Corynebacterium casei LMG S-19264T (=DSM 44701T), isolated from a smear-ripened cheese.</title>
        <authorList>
            <consortium name="US DOE Joint Genome Institute (JGI-PGF)"/>
            <person name="Walter F."/>
            <person name="Albersmeier A."/>
            <person name="Kalinowski J."/>
            <person name="Ruckert C."/>
        </authorList>
    </citation>
    <scope>NUCLEOTIDE SEQUENCE</scope>
    <source>
        <strain evidence="1">JCM 3051</strain>
    </source>
</reference>
<dbReference type="EMBL" id="BMPT01000010">
    <property type="protein sequence ID" value="GGM30578.1"/>
    <property type="molecule type" value="Genomic_DNA"/>
</dbReference>
<name>A0A8H9L3Z6_9MICO</name>
<accession>A0A8H9L3Z6</accession>
<organism evidence="1 2">
    <name type="scientific">Promicromonospora citrea</name>
    <dbReference type="NCBI Taxonomy" id="43677"/>
    <lineage>
        <taxon>Bacteria</taxon>
        <taxon>Bacillati</taxon>
        <taxon>Actinomycetota</taxon>
        <taxon>Actinomycetes</taxon>
        <taxon>Micrococcales</taxon>
        <taxon>Promicromonosporaceae</taxon>
        <taxon>Promicromonospora</taxon>
    </lineage>
</organism>
<dbReference type="RefSeq" id="WP_171106904.1">
    <property type="nucleotide sequence ID" value="NZ_BMPT01000010.1"/>
</dbReference>
<evidence type="ECO:0000313" key="2">
    <source>
        <dbReference type="Proteomes" id="UP000655589"/>
    </source>
</evidence>
<sequence>MRALERLADAELVPISGGRLVHHERPRDYLAALAGLDARSARQRE</sequence>
<evidence type="ECO:0000313" key="1">
    <source>
        <dbReference type="EMBL" id="GGM30578.1"/>
    </source>
</evidence>
<reference evidence="1" key="2">
    <citation type="submission" date="2020-09" db="EMBL/GenBank/DDBJ databases">
        <authorList>
            <person name="Sun Q."/>
            <person name="Ohkuma M."/>
        </authorList>
    </citation>
    <scope>NUCLEOTIDE SEQUENCE</scope>
    <source>
        <strain evidence="1">JCM 3051</strain>
    </source>
</reference>